<protein>
    <submittedName>
        <fullName evidence="2">Uncharacterized protein</fullName>
    </submittedName>
</protein>
<dbReference type="AlphaFoldDB" id="A0A7M7KQN8"/>
<accession>A0A7M7KQN8</accession>
<name>A0A7M7KQN8_VARDE</name>
<feature type="region of interest" description="Disordered" evidence="1">
    <location>
        <begin position="28"/>
        <end position="51"/>
    </location>
</feature>
<dbReference type="GeneID" id="111254191"/>
<evidence type="ECO:0000313" key="3">
    <source>
        <dbReference type="Proteomes" id="UP000594260"/>
    </source>
</evidence>
<dbReference type="EnsemblMetazoa" id="XM_022814791">
    <property type="protein sequence ID" value="XP_022670526"/>
    <property type="gene ID" value="LOC111254191"/>
</dbReference>
<dbReference type="KEGG" id="vde:111254191"/>
<evidence type="ECO:0000313" key="2">
    <source>
        <dbReference type="EnsemblMetazoa" id="XP_022670526"/>
    </source>
</evidence>
<dbReference type="RefSeq" id="XP_022670526.1">
    <property type="nucleotide sequence ID" value="XM_022814791.1"/>
</dbReference>
<organism evidence="2 3">
    <name type="scientific">Varroa destructor</name>
    <name type="common">Honeybee mite</name>
    <dbReference type="NCBI Taxonomy" id="109461"/>
    <lineage>
        <taxon>Eukaryota</taxon>
        <taxon>Metazoa</taxon>
        <taxon>Ecdysozoa</taxon>
        <taxon>Arthropoda</taxon>
        <taxon>Chelicerata</taxon>
        <taxon>Arachnida</taxon>
        <taxon>Acari</taxon>
        <taxon>Parasitiformes</taxon>
        <taxon>Mesostigmata</taxon>
        <taxon>Gamasina</taxon>
        <taxon>Dermanyssoidea</taxon>
        <taxon>Varroidae</taxon>
        <taxon>Varroa</taxon>
    </lineage>
</organism>
<keyword evidence="3" id="KW-1185">Reference proteome</keyword>
<reference evidence="2" key="1">
    <citation type="submission" date="2021-01" db="UniProtKB">
        <authorList>
            <consortium name="EnsemblMetazoa"/>
        </authorList>
    </citation>
    <scope>IDENTIFICATION</scope>
</reference>
<sequence length="125" mass="14283">MPSHIGLCVDCCKLKLKHAFLEEIASVQAPRNPSLQKRRQPLSQRRPENGLKSVVQTSQDRMLRFQQTRPVYEKGPVANRDALEEVVKLKALVHIIEGDHGYCEKPQGHRIAEENKATDNIMQNF</sequence>
<dbReference type="InParanoid" id="A0A7M7KQN8"/>
<proteinExistence type="predicted"/>
<dbReference type="Proteomes" id="UP000594260">
    <property type="component" value="Unplaced"/>
</dbReference>
<evidence type="ECO:0000256" key="1">
    <source>
        <dbReference type="SAM" id="MobiDB-lite"/>
    </source>
</evidence>